<comment type="caution">
    <text evidence="2">The sequence shown here is derived from an EMBL/GenBank/DDBJ whole genome shotgun (WGS) entry which is preliminary data.</text>
</comment>
<evidence type="ECO:0000313" key="3">
    <source>
        <dbReference type="Proteomes" id="UP000094527"/>
    </source>
</evidence>
<dbReference type="AlphaFoldDB" id="A0A1D2MCX6"/>
<sequence length="709" mass="81355">MGLSEFLRLFLALGPLLPLSSGYHEESASSSSSAYLKVCGKDEKHLLDSRSCGRGVWLRHPIEPGCICVRGIWALSNGFCDEKPMIIVGNGDCFHIGTRFQSAKLIGDAKDPFQPKIYVAPSSLDALYELDEKAYTPALLTDLTLVVAVNPRQVAQRKDFGVCLDLPPEDFEKPVHIYVNPRRTLNEWMLNPKDTFTCPVVKPYKYHVGFGEMFINDRVEPRLLVQRHCEEDCPGARGQQDSGGPMGRSLTSAADSIETVLGFRSRPASTFPMPILPQNEPVHTLSKNIMYHKPPKTKDDIEIDKEEARALAAEDEEHLLKETNEQTLRMMHSHISPLLLNISGATVITREYQYFQLMRQVVEKACPNDFVPKLLVRGLMRMFRQLLWETQESFTHSESGDDDQHARTMNVLTHCMNSTDNPSFLFSDLTDSYSNDSTDAAPLTHAWYNHSMLPPERCPNPFIFSVNGTMYNMTTYDRANNLYVRNISQYWPNLKYKPKQMDIVIETAWKIVVMGHYRCSRYFNETSYSDYSNFFSRMQSFFNAKIMRRWYYKPSVNATYNIVELIFPSYDLKKFMFGMDACLLGIQRFSNFDYSNVYVHRPKYPATPDDLVNKVARLEGQAYWDKHLNTFDYAPDPKWPNPFFQVDKKLYPPPPPPPGRRKRSDSWGSINFDLWGNQARCIHNYVEPLRKPTAFGYHVPPGCISPTGL</sequence>
<dbReference type="OMA" id="WENTDHE"/>
<dbReference type="EMBL" id="LJIJ01001791">
    <property type="protein sequence ID" value="ODM90799.1"/>
    <property type="molecule type" value="Genomic_DNA"/>
</dbReference>
<accession>A0A1D2MCX6</accession>
<protein>
    <submittedName>
        <fullName evidence="2">Uncharacterized protein</fullName>
    </submittedName>
</protein>
<evidence type="ECO:0000256" key="1">
    <source>
        <dbReference type="SAM" id="SignalP"/>
    </source>
</evidence>
<keyword evidence="1" id="KW-0732">Signal</keyword>
<reference evidence="2 3" key="1">
    <citation type="journal article" date="2016" name="Genome Biol. Evol.">
        <title>Gene Family Evolution Reflects Adaptation to Soil Environmental Stressors in the Genome of the Collembolan Orchesella cincta.</title>
        <authorList>
            <person name="Faddeeva-Vakhrusheva A."/>
            <person name="Derks M.F."/>
            <person name="Anvar S.Y."/>
            <person name="Agamennone V."/>
            <person name="Suring W."/>
            <person name="Smit S."/>
            <person name="van Straalen N.M."/>
            <person name="Roelofs D."/>
        </authorList>
    </citation>
    <scope>NUCLEOTIDE SEQUENCE [LARGE SCALE GENOMIC DNA]</scope>
    <source>
        <tissue evidence="2">Mixed pool</tissue>
    </source>
</reference>
<feature type="signal peptide" evidence="1">
    <location>
        <begin position="1"/>
        <end position="22"/>
    </location>
</feature>
<feature type="chain" id="PRO_5008903829" evidence="1">
    <location>
        <begin position="23"/>
        <end position="709"/>
    </location>
</feature>
<evidence type="ECO:0000313" key="2">
    <source>
        <dbReference type="EMBL" id="ODM90799.1"/>
    </source>
</evidence>
<name>A0A1D2MCX6_ORCCI</name>
<dbReference type="Proteomes" id="UP000094527">
    <property type="component" value="Unassembled WGS sequence"/>
</dbReference>
<proteinExistence type="predicted"/>
<dbReference type="OrthoDB" id="8288735at2759"/>
<keyword evidence="3" id="KW-1185">Reference proteome</keyword>
<gene>
    <name evidence="2" type="ORF">Ocin01_15883</name>
</gene>
<organism evidence="2 3">
    <name type="scientific">Orchesella cincta</name>
    <name type="common">Springtail</name>
    <name type="synonym">Podura cincta</name>
    <dbReference type="NCBI Taxonomy" id="48709"/>
    <lineage>
        <taxon>Eukaryota</taxon>
        <taxon>Metazoa</taxon>
        <taxon>Ecdysozoa</taxon>
        <taxon>Arthropoda</taxon>
        <taxon>Hexapoda</taxon>
        <taxon>Collembola</taxon>
        <taxon>Entomobryomorpha</taxon>
        <taxon>Entomobryoidea</taxon>
        <taxon>Orchesellidae</taxon>
        <taxon>Orchesellinae</taxon>
        <taxon>Orchesella</taxon>
    </lineage>
</organism>